<accession>A0A4Y8RCS6</accession>
<proteinExistence type="predicted"/>
<keyword evidence="2 5" id="KW-0812">Transmembrane</keyword>
<reference evidence="6 7" key="1">
    <citation type="submission" date="2019-03" db="EMBL/GenBank/DDBJ databases">
        <title>Jiella endophytica sp. nov., a novel endophytic bacterium isolated from root of Ficus microcarpa Linn. f.</title>
        <authorList>
            <person name="Tuo L."/>
        </authorList>
    </citation>
    <scope>NUCLEOTIDE SEQUENCE [LARGE SCALE GENOMIC DNA]</scope>
    <source>
        <strain evidence="6 7">CBS5Q-3</strain>
    </source>
</reference>
<evidence type="ECO:0000256" key="3">
    <source>
        <dbReference type="ARBA" id="ARBA00022989"/>
    </source>
</evidence>
<comment type="caution">
    <text evidence="6">The sequence shown here is derived from an EMBL/GenBank/DDBJ whole genome shotgun (WGS) entry which is preliminary data.</text>
</comment>
<feature type="transmembrane region" description="Helical" evidence="5">
    <location>
        <begin position="100"/>
        <end position="126"/>
    </location>
</feature>
<organism evidence="6 7">
    <name type="scientific">Jiella endophytica</name>
    <dbReference type="NCBI Taxonomy" id="2558362"/>
    <lineage>
        <taxon>Bacteria</taxon>
        <taxon>Pseudomonadati</taxon>
        <taxon>Pseudomonadota</taxon>
        <taxon>Alphaproteobacteria</taxon>
        <taxon>Hyphomicrobiales</taxon>
        <taxon>Aurantimonadaceae</taxon>
        <taxon>Jiella</taxon>
    </lineage>
</organism>
<dbReference type="AlphaFoldDB" id="A0A4Y8RCS6"/>
<keyword evidence="7" id="KW-1185">Reference proteome</keyword>
<dbReference type="OrthoDB" id="7619858at2"/>
<evidence type="ECO:0000313" key="6">
    <source>
        <dbReference type="EMBL" id="TFF19838.1"/>
    </source>
</evidence>
<sequence>MPIAALYAAILTPVFLALSVRVVLRRNSLATIIGDGGDAALRRRIRVHGNFCEYTPMGLILLALAESLATPAWALHVAGLALVAGRLLHAYGVSQLAEIIGWRIVGMAATFASLVVSAIACLIGAIG</sequence>
<comment type="subcellular location">
    <subcellularLocation>
        <location evidence="1">Membrane</location>
    </subcellularLocation>
</comment>
<evidence type="ECO:0000313" key="7">
    <source>
        <dbReference type="Proteomes" id="UP000298179"/>
    </source>
</evidence>
<dbReference type="GO" id="GO:0016020">
    <property type="term" value="C:membrane"/>
    <property type="evidence" value="ECO:0007669"/>
    <property type="project" value="UniProtKB-SubCell"/>
</dbReference>
<dbReference type="EMBL" id="SOZD01000006">
    <property type="protein sequence ID" value="TFF19838.1"/>
    <property type="molecule type" value="Genomic_DNA"/>
</dbReference>
<keyword evidence="3 5" id="KW-1133">Transmembrane helix</keyword>
<dbReference type="Proteomes" id="UP000298179">
    <property type="component" value="Unassembled WGS sequence"/>
</dbReference>
<evidence type="ECO:0000256" key="5">
    <source>
        <dbReference type="SAM" id="Phobius"/>
    </source>
</evidence>
<dbReference type="PANTHER" id="PTHR35814">
    <property type="match status" value="1"/>
</dbReference>
<feature type="transmembrane region" description="Helical" evidence="5">
    <location>
        <begin position="6"/>
        <end position="24"/>
    </location>
</feature>
<dbReference type="InterPro" id="IPR023352">
    <property type="entry name" value="MAPEG-like_dom_sf"/>
</dbReference>
<name>A0A4Y8RCS6_9HYPH</name>
<evidence type="ECO:0000256" key="4">
    <source>
        <dbReference type="ARBA" id="ARBA00023136"/>
    </source>
</evidence>
<dbReference type="RefSeq" id="WP_134763519.1">
    <property type="nucleotide sequence ID" value="NZ_SOZD01000006.1"/>
</dbReference>
<protein>
    <submittedName>
        <fullName evidence="6">Glutathione metabolism protein</fullName>
    </submittedName>
</protein>
<evidence type="ECO:0000256" key="1">
    <source>
        <dbReference type="ARBA" id="ARBA00004370"/>
    </source>
</evidence>
<keyword evidence="4 5" id="KW-0472">Membrane</keyword>
<dbReference type="Pfam" id="PF01124">
    <property type="entry name" value="MAPEG"/>
    <property type="match status" value="1"/>
</dbReference>
<dbReference type="PANTHER" id="PTHR35814:SF1">
    <property type="entry name" value="GLUTATHIONE S-TRANSFERASE-RELATED"/>
    <property type="match status" value="1"/>
</dbReference>
<dbReference type="SUPFAM" id="SSF161084">
    <property type="entry name" value="MAPEG domain-like"/>
    <property type="match status" value="1"/>
</dbReference>
<evidence type="ECO:0000256" key="2">
    <source>
        <dbReference type="ARBA" id="ARBA00022692"/>
    </source>
</evidence>
<gene>
    <name evidence="6" type="ORF">E3C22_19395</name>
</gene>
<dbReference type="InterPro" id="IPR001129">
    <property type="entry name" value="Membr-assoc_MAPEG"/>
</dbReference>
<dbReference type="Gene3D" id="1.20.120.550">
    <property type="entry name" value="Membrane associated eicosanoid/glutathione metabolism-like domain"/>
    <property type="match status" value="1"/>
</dbReference>